<feature type="compositionally biased region" description="Basic and acidic residues" evidence="1">
    <location>
        <begin position="7"/>
        <end position="20"/>
    </location>
</feature>
<proteinExistence type="predicted"/>
<feature type="region of interest" description="Disordered" evidence="1">
    <location>
        <begin position="1"/>
        <end position="23"/>
    </location>
</feature>
<protein>
    <submittedName>
        <fullName evidence="2">Uncharacterized protein</fullName>
    </submittedName>
</protein>
<keyword evidence="3" id="KW-1185">Reference proteome</keyword>
<dbReference type="Proteomes" id="UP000728032">
    <property type="component" value="Unassembled WGS sequence"/>
</dbReference>
<sequence>MTLPVIRKKDDISDDSHDNEEYGQYNGVPNETLIAHFKLRHYYRLVVFFSIGAELSAQVIQKAPVSELGANICVK</sequence>
<name>A0A7R9LBP5_9ACAR</name>
<evidence type="ECO:0000256" key="1">
    <source>
        <dbReference type="SAM" id="MobiDB-lite"/>
    </source>
</evidence>
<gene>
    <name evidence="2" type="ORF">ONB1V03_LOCUS965</name>
</gene>
<dbReference type="EMBL" id="OC914942">
    <property type="protein sequence ID" value="CAD7637686.1"/>
    <property type="molecule type" value="Genomic_DNA"/>
</dbReference>
<organism evidence="2">
    <name type="scientific">Oppiella nova</name>
    <dbReference type="NCBI Taxonomy" id="334625"/>
    <lineage>
        <taxon>Eukaryota</taxon>
        <taxon>Metazoa</taxon>
        <taxon>Ecdysozoa</taxon>
        <taxon>Arthropoda</taxon>
        <taxon>Chelicerata</taxon>
        <taxon>Arachnida</taxon>
        <taxon>Acari</taxon>
        <taxon>Acariformes</taxon>
        <taxon>Sarcoptiformes</taxon>
        <taxon>Oribatida</taxon>
        <taxon>Brachypylina</taxon>
        <taxon>Oppioidea</taxon>
        <taxon>Oppiidae</taxon>
        <taxon>Oppiella</taxon>
    </lineage>
</organism>
<evidence type="ECO:0000313" key="3">
    <source>
        <dbReference type="Proteomes" id="UP000728032"/>
    </source>
</evidence>
<dbReference type="EMBL" id="CAJPVJ010000117">
    <property type="protein sequence ID" value="CAG2161176.1"/>
    <property type="molecule type" value="Genomic_DNA"/>
</dbReference>
<reference evidence="2" key="1">
    <citation type="submission" date="2020-11" db="EMBL/GenBank/DDBJ databases">
        <authorList>
            <person name="Tran Van P."/>
        </authorList>
    </citation>
    <scope>NUCLEOTIDE SEQUENCE</scope>
</reference>
<evidence type="ECO:0000313" key="2">
    <source>
        <dbReference type="EMBL" id="CAD7637686.1"/>
    </source>
</evidence>
<accession>A0A7R9LBP5</accession>
<dbReference type="AlphaFoldDB" id="A0A7R9LBP5"/>